<keyword evidence="3" id="KW-0408">Iron</keyword>
<evidence type="ECO:0000256" key="1">
    <source>
        <dbReference type="ARBA" id="ARBA00004792"/>
    </source>
</evidence>
<evidence type="ECO:0000256" key="2">
    <source>
        <dbReference type="ARBA" id="ARBA00023194"/>
    </source>
</evidence>
<organism evidence="5 6">
    <name type="scientific">Streptacidiphilus alkalitolerans</name>
    <dbReference type="NCBI Taxonomy" id="3342712"/>
    <lineage>
        <taxon>Bacteria</taxon>
        <taxon>Bacillati</taxon>
        <taxon>Actinomycetota</taxon>
        <taxon>Actinomycetes</taxon>
        <taxon>Kitasatosporales</taxon>
        <taxon>Streptomycetaceae</taxon>
        <taxon>Streptacidiphilus</taxon>
    </lineage>
</organism>
<dbReference type="InterPro" id="IPR050231">
    <property type="entry name" value="Iron_ascorbate_oxido_reductase"/>
</dbReference>
<keyword evidence="5" id="KW-0223">Dioxygenase</keyword>
<dbReference type="InterPro" id="IPR044861">
    <property type="entry name" value="IPNS-like_FE2OG_OXY"/>
</dbReference>
<accession>A0ABV6V6X7</accession>
<dbReference type="GO" id="GO:0016301">
    <property type="term" value="F:kinase activity"/>
    <property type="evidence" value="ECO:0007669"/>
    <property type="project" value="UniProtKB-KW"/>
</dbReference>
<dbReference type="Gene3D" id="2.60.120.330">
    <property type="entry name" value="B-lactam Antibiotic, Isopenicillin N Synthase, Chain"/>
    <property type="match status" value="1"/>
</dbReference>
<proteinExistence type="inferred from homology"/>
<comment type="pathway">
    <text evidence="1">Antibiotic biosynthesis.</text>
</comment>
<dbReference type="InterPro" id="IPR026992">
    <property type="entry name" value="DIOX_N"/>
</dbReference>
<keyword evidence="2" id="KW-0045">Antibiotic biosynthesis</keyword>
<dbReference type="RefSeq" id="WP_380504940.1">
    <property type="nucleotide sequence ID" value="NZ_JBHEZX010000003.1"/>
</dbReference>
<protein>
    <submittedName>
        <fullName evidence="5">Isopenicillin N synthase family dioxygenase</fullName>
    </submittedName>
</protein>
<evidence type="ECO:0000256" key="3">
    <source>
        <dbReference type="RuleBase" id="RU003682"/>
    </source>
</evidence>
<dbReference type="Pfam" id="PF14226">
    <property type="entry name" value="DIOX_N"/>
    <property type="match status" value="1"/>
</dbReference>
<dbReference type="InterPro" id="IPR027443">
    <property type="entry name" value="IPNS-like_sf"/>
</dbReference>
<gene>
    <name evidence="5" type="ORF">ACEZDG_08765</name>
</gene>
<dbReference type="GO" id="GO:0051213">
    <property type="term" value="F:dioxygenase activity"/>
    <property type="evidence" value="ECO:0007669"/>
    <property type="project" value="UniProtKB-KW"/>
</dbReference>
<keyword evidence="3" id="KW-0479">Metal-binding</keyword>
<dbReference type="PANTHER" id="PTHR47990">
    <property type="entry name" value="2-OXOGLUTARATE (2OG) AND FE(II)-DEPENDENT OXYGENASE SUPERFAMILY PROTEIN-RELATED"/>
    <property type="match status" value="1"/>
</dbReference>
<keyword evidence="3" id="KW-0560">Oxidoreductase</keyword>
<evidence type="ECO:0000313" key="5">
    <source>
        <dbReference type="EMBL" id="MFC1409372.1"/>
    </source>
</evidence>
<dbReference type="Proteomes" id="UP001592582">
    <property type="component" value="Unassembled WGS sequence"/>
</dbReference>
<name>A0ABV6V6X7_9ACTN</name>
<keyword evidence="6" id="KW-1185">Reference proteome</keyword>
<sequence length="322" mass="35109">MSPRIPVIDLAPWLSDDPEARARTAAAVDAALSQAGFLLVTGHGVSREEREQVRAAARAFFALPTEVKQQYGVSVGGRGWLAKGAEANGYSEGTETPPDLKESWTVGADQPIGDPEIDAFWFQPNRWPEAEAPALRKAVEDYLARMRVVADEVLRLLGTALGQDPTFFTDHTAHPSYTLNINWYPGTGVVGEPQPGQFRIGPHTDFGTVTLLDRQQGKGGLQVYIAPEDGGIGWEDAPYDPDALTVNIGDLMARWTGDRWKSGRHRVLPPSPEAPEEDLMSLVYFYECDVHTTVQPVGGPVAYPPVDSSDYLRAKLEAISVS</sequence>
<dbReference type="InterPro" id="IPR005123">
    <property type="entry name" value="Oxoglu/Fe-dep_dioxygenase_dom"/>
</dbReference>
<feature type="domain" description="Fe2OG dioxygenase" evidence="4">
    <location>
        <begin position="174"/>
        <end position="288"/>
    </location>
</feature>
<comment type="similarity">
    <text evidence="3">Belongs to the iron/ascorbate-dependent oxidoreductase family.</text>
</comment>
<dbReference type="EMBL" id="JBHEZX010000003">
    <property type="protein sequence ID" value="MFC1409372.1"/>
    <property type="molecule type" value="Genomic_DNA"/>
</dbReference>
<dbReference type="PROSITE" id="PS51471">
    <property type="entry name" value="FE2OG_OXY"/>
    <property type="match status" value="1"/>
</dbReference>
<comment type="caution">
    <text evidence="5">The sequence shown here is derived from an EMBL/GenBank/DDBJ whole genome shotgun (WGS) entry which is preliminary data.</text>
</comment>
<dbReference type="Pfam" id="PF03171">
    <property type="entry name" value="2OG-FeII_Oxy"/>
    <property type="match status" value="1"/>
</dbReference>
<evidence type="ECO:0000313" key="6">
    <source>
        <dbReference type="Proteomes" id="UP001592582"/>
    </source>
</evidence>
<reference evidence="5 6" key="1">
    <citation type="submission" date="2024-09" db="EMBL/GenBank/DDBJ databases">
        <authorList>
            <person name="Lee S.D."/>
        </authorList>
    </citation>
    <scope>NUCLEOTIDE SEQUENCE [LARGE SCALE GENOMIC DNA]</scope>
    <source>
        <strain evidence="5 6">N1-1</strain>
    </source>
</reference>
<dbReference type="SUPFAM" id="SSF51197">
    <property type="entry name" value="Clavaminate synthase-like"/>
    <property type="match status" value="1"/>
</dbReference>
<evidence type="ECO:0000259" key="4">
    <source>
        <dbReference type="PROSITE" id="PS51471"/>
    </source>
</evidence>